<dbReference type="InterPro" id="IPR036890">
    <property type="entry name" value="HATPase_C_sf"/>
</dbReference>
<evidence type="ECO:0000256" key="12">
    <source>
        <dbReference type="SAM" id="Phobius"/>
    </source>
</evidence>
<dbReference type="InterPro" id="IPR007891">
    <property type="entry name" value="CHASE3"/>
</dbReference>
<organism evidence="15 16">
    <name type="scientific">Actinopolymorpha pittospori</name>
    <dbReference type="NCBI Taxonomy" id="648752"/>
    <lineage>
        <taxon>Bacteria</taxon>
        <taxon>Bacillati</taxon>
        <taxon>Actinomycetota</taxon>
        <taxon>Actinomycetes</taxon>
        <taxon>Propionibacteriales</taxon>
        <taxon>Actinopolymorphaceae</taxon>
        <taxon>Actinopolymorpha</taxon>
    </lineage>
</organism>
<dbReference type="PANTHER" id="PTHR24421:SF10">
    <property type="entry name" value="NITRATE_NITRITE SENSOR PROTEIN NARQ"/>
    <property type="match status" value="1"/>
</dbReference>
<dbReference type="GO" id="GO:0000155">
    <property type="term" value="F:phosphorelay sensor kinase activity"/>
    <property type="evidence" value="ECO:0007669"/>
    <property type="project" value="InterPro"/>
</dbReference>
<feature type="domain" description="Histidine kinase" evidence="13">
    <location>
        <begin position="551"/>
        <end position="633"/>
    </location>
</feature>
<dbReference type="Pfam" id="PF02518">
    <property type="entry name" value="HATPase_c"/>
    <property type="match status" value="1"/>
</dbReference>
<dbReference type="SMART" id="SM00387">
    <property type="entry name" value="HATPase_c"/>
    <property type="match status" value="1"/>
</dbReference>
<dbReference type="SUPFAM" id="SSF55781">
    <property type="entry name" value="GAF domain-like"/>
    <property type="match status" value="1"/>
</dbReference>
<feature type="domain" description="HAMP" evidence="14">
    <location>
        <begin position="197"/>
        <end position="249"/>
    </location>
</feature>
<dbReference type="RefSeq" id="WP_192752037.1">
    <property type="nucleotide sequence ID" value="NZ_BAABJL010000099.1"/>
</dbReference>
<comment type="subcellular location">
    <subcellularLocation>
        <location evidence="2">Membrane</location>
    </subcellularLocation>
</comment>
<comment type="caution">
    <text evidence="15">The sequence shown here is derived from an EMBL/GenBank/DDBJ whole genome shotgun (WGS) entry which is preliminary data.</text>
</comment>
<dbReference type="EMBL" id="JADBEM010000001">
    <property type="protein sequence ID" value="MBE1608231.1"/>
    <property type="molecule type" value="Genomic_DNA"/>
</dbReference>
<dbReference type="Pfam" id="PF05227">
    <property type="entry name" value="CHASE3"/>
    <property type="match status" value="1"/>
</dbReference>
<evidence type="ECO:0000259" key="13">
    <source>
        <dbReference type="PROSITE" id="PS50109"/>
    </source>
</evidence>
<comment type="catalytic activity">
    <reaction evidence="1">
        <text>ATP + protein L-histidine = ADP + protein N-phospho-L-histidine.</text>
        <dbReference type="EC" id="2.7.13.3"/>
    </reaction>
</comment>
<dbReference type="PROSITE" id="PS50109">
    <property type="entry name" value="HIS_KIN"/>
    <property type="match status" value="1"/>
</dbReference>
<keyword evidence="7" id="KW-0547">Nucleotide-binding</keyword>
<dbReference type="SUPFAM" id="SSF158472">
    <property type="entry name" value="HAMP domain-like"/>
    <property type="match status" value="1"/>
</dbReference>
<keyword evidence="16" id="KW-1185">Reference proteome</keyword>
<gene>
    <name evidence="15" type="ORF">HEB94_005079</name>
</gene>
<dbReference type="CDD" id="cd16917">
    <property type="entry name" value="HATPase_UhpB-NarQ-NarX-like"/>
    <property type="match status" value="1"/>
</dbReference>
<keyword evidence="6 12" id="KW-0812">Transmembrane</keyword>
<dbReference type="CDD" id="cd19410">
    <property type="entry name" value="HK9-like_sensor"/>
    <property type="match status" value="1"/>
</dbReference>
<dbReference type="SMART" id="SM00304">
    <property type="entry name" value="HAMP"/>
    <property type="match status" value="1"/>
</dbReference>
<dbReference type="EC" id="2.7.13.3" evidence="3"/>
<dbReference type="Gene3D" id="6.10.340.10">
    <property type="match status" value="1"/>
</dbReference>
<dbReference type="GO" id="GO:0046983">
    <property type="term" value="F:protein dimerization activity"/>
    <property type="evidence" value="ECO:0007669"/>
    <property type="project" value="InterPro"/>
</dbReference>
<sequence>MTVASAVLAVLVGSAFGVLVYAVSDLQSAAQLSMRSQQLLASANEYQRLLVDIEVGERGYVLTGDRSFLAPWQEARAAFPRESRQFEQLAITPQEQVQARRIVRSAQSYIQDYSIPLVQLASRDEAAARSQVEANEGRQRADALRTEFDRLISGARQVGMSREQVAESAARRATIAGLVGVVGSALLVALFAIYLTRAIVQPIRRAAAMAGRLAGGDLSTRMPETGAGEIKELERSFNTMGSSLEQNRDELARLVDEQAALRRLATLVARAVPGSTVFQAVTQEAGSVVGADGTRMLRYEVDGSATVLAEWGQAVAEIADRDRLWRDGRDIIYHVRRSGRHTRFDRDASPANAGGDGVCDAVADEDRTHEPRVSSAVGAPVEVEGRLWGVLTAFSTKDDPLPPDTEARFADFTELVALTIANTQARADLAASRARVVTAADQTRRRIERDLHDGVQQRLVSLVLDLRGIEAELPTDRPELGEELAEVAGGLTGTLEELREVARGIHPAILSEAGLEPALRALARRAAIPVEVDVRVKTRLPQQVEVAAYYVVAEALTNAVKHARASGVEVTAYVREGWLYLSIRDDGAGGVNTDRGSGLVGLTDRVEALGGTLAITSQVGEGTELRVELPLANR</sequence>
<evidence type="ECO:0000256" key="6">
    <source>
        <dbReference type="ARBA" id="ARBA00022692"/>
    </source>
</evidence>
<dbReference type="SMART" id="SM00065">
    <property type="entry name" value="GAF"/>
    <property type="match status" value="1"/>
</dbReference>
<dbReference type="Pfam" id="PF07730">
    <property type="entry name" value="HisKA_3"/>
    <property type="match status" value="1"/>
</dbReference>
<keyword evidence="9" id="KW-0067">ATP-binding</keyword>
<dbReference type="AlphaFoldDB" id="A0A927MXE1"/>
<dbReference type="GO" id="GO:0016020">
    <property type="term" value="C:membrane"/>
    <property type="evidence" value="ECO:0007669"/>
    <property type="project" value="UniProtKB-SubCell"/>
</dbReference>
<dbReference type="InterPro" id="IPR029016">
    <property type="entry name" value="GAF-like_dom_sf"/>
</dbReference>
<keyword evidence="8 15" id="KW-0418">Kinase</keyword>
<reference evidence="15" key="1">
    <citation type="submission" date="2020-10" db="EMBL/GenBank/DDBJ databases">
        <title>Sequencing the genomes of 1000 actinobacteria strains.</title>
        <authorList>
            <person name="Klenk H.-P."/>
        </authorList>
    </citation>
    <scope>NUCLEOTIDE SEQUENCE</scope>
    <source>
        <strain evidence="15">DSM 45354</strain>
    </source>
</reference>
<dbReference type="InterPro" id="IPR005467">
    <property type="entry name" value="His_kinase_dom"/>
</dbReference>
<evidence type="ECO:0000259" key="14">
    <source>
        <dbReference type="PROSITE" id="PS50885"/>
    </source>
</evidence>
<accession>A0A927MXE1</accession>
<dbReference type="InterPro" id="IPR003660">
    <property type="entry name" value="HAMP_dom"/>
</dbReference>
<proteinExistence type="predicted"/>
<dbReference type="InterPro" id="IPR003018">
    <property type="entry name" value="GAF"/>
</dbReference>
<evidence type="ECO:0000256" key="4">
    <source>
        <dbReference type="ARBA" id="ARBA00022553"/>
    </source>
</evidence>
<dbReference type="GO" id="GO:0005524">
    <property type="term" value="F:ATP binding"/>
    <property type="evidence" value="ECO:0007669"/>
    <property type="project" value="UniProtKB-KW"/>
</dbReference>
<dbReference type="SUPFAM" id="SSF55874">
    <property type="entry name" value="ATPase domain of HSP90 chaperone/DNA topoisomerase II/histidine kinase"/>
    <property type="match status" value="1"/>
</dbReference>
<dbReference type="Pfam" id="PF01590">
    <property type="entry name" value="GAF"/>
    <property type="match status" value="1"/>
</dbReference>
<protein>
    <recommendedName>
        <fullName evidence="3">histidine kinase</fullName>
        <ecNumber evidence="3">2.7.13.3</ecNumber>
    </recommendedName>
</protein>
<keyword evidence="5" id="KW-0808">Transferase</keyword>
<dbReference type="CDD" id="cd06225">
    <property type="entry name" value="HAMP"/>
    <property type="match status" value="1"/>
</dbReference>
<dbReference type="PROSITE" id="PS50885">
    <property type="entry name" value="HAMP"/>
    <property type="match status" value="1"/>
</dbReference>
<keyword evidence="12" id="KW-0472">Membrane</keyword>
<dbReference type="Proteomes" id="UP000638648">
    <property type="component" value="Unassembled WGS sequence"/>
</dbReference>
<evidence type="ECO:0000256" key="3">
    <source>
        <dbReference type="ARBA" id="ARBA00012438"/>
    </source>
</evidence>
<keyword evidence="11" id="KW-0902">Two-component regulatory system</keyword>
<dbReference type="InterPro" id="IPR003594">
    <property type="entry name" value="HATPase_dom"/>
</dbReference>
<evidence type="ECO:0000256" key="7">
    <source>
        <dbReference type="ARBA" id="ARBA00022741"/>
    </source>
</evidence>
<evidence type="ECO:0000256" key="9">
    <source>
        <dbReference type="ARBA" id="ARBA00022840"/>
    </source>
</evidence>
<evidence type="ECO:0000256" key="5">
    <source>
        <dbReference type="ARBA" id="ARBA00022679"/>
    </source>
</evidence>
<evidence type="ECO:0000313" key="16">
    <source>
        <dbReference type="Proteomes" id="UP000638648"/>
    </source>
</evidence>
<keyword evidence="10 12" id="KW-1133">Transmembrane helix</keyword>
<dbReference type="Gene3D" id="3.30.450.40">
    <property type="match status" value="1"/>
</dbReference>
<evidence type="ECO:0000256" key="11">
    <source>
        <dbReference type="ARBA" id="ARBA00023012"/>
    </source>
</evidence>
<evidence type="ECO:0000256" key="2">
    <source>
        <dbReference type="ARBA" id="ARBA00004370"/>
    </source>
</evidence>
<keyword evidence="4" id="KW-0597">Phosphoprotein</keyword>
<dbReference type="Gene3D" id="3.30.565.10">
    <property type="entry name" value="Histidine kinase-like ATPase, C-terminal domain"/>
    <property type="match status" value="1"/>
</dbReference>
<dbReference type="Gene3D" id="1.20.5.1930">
    <property type="match status" value="1"/>
</dbReference>
<dbReference type="InterPro" id="IPR050482">
    <property type="entry name" value="Sensor_HK_TwoCompSys"/>
</dbReference>
<dbReference type="PANTHER" id="PTHR24421">
    <property type="entry name" value="NITRATE/NITRITE SENSOR PROTEIN NARX-RELATED"/>
    <property type="match status" value="1"/>
</dbReference>
<evidence type="ECO:0000256" key="1">
    <source>
        <dbReference type="ARBA" id="ARBA00000085"/>
    </source>
</evidence>
<name>A0A927MXE1_9ACTN</name>
<evidence type="ECO:0000256" key="10">
    <source>
        <dbReference type="ARBA" id="ARBA00022989"/>
    </source>
</evidence>
<dbReference type="Pfam" id="PF00672">
    <property type="entry name" value="HAMP"/>
    <property type="match status" value="1"/>
</dbReference>
<dbReference type="InterPro" id="IPR011712">
    <property type="entry name" value="Sig_transdc_His_kin_sub3_dim/P"/>
</dbReference>
<evidence type="ECO:0000313" key="15">
    <source>
        <dbReference type="EMBL" id="MBE1608231.1"/>
    </source>
</evidence>
<evidence type="ECO:0000256" key="8">
    <source>
        <dbReference type="ARBA" id="ARBA00022777"/>
    </source>
</evidence>
<feature type="transmembrane region" description="Helical" evidence="12">
    <location>
        <begin position="175"/>
        <end position="195"/>
    </location>
</feature>